<evidence type="ECO:0000256" key="1">
    <source>
        <dbReference type="SAM" id="Phobius"/>
    </source>
</evidence>
<feature type="transmembrane region" description="Helical" evidence="1">
    <location>
        <begin position="88"/>
        <end position="106"/>
    </location>
</feature>
<proteinExistence type="predicted"/>
<evidence type="ECO:0000313" key="3">
    <source>
        <dbReference type="Proteomes" id="UP000078200"/>
    </source>
</evidence>
<dbReference type="AlphaFoldDB" id="A0A1A9VF51"/>
<evidence type="ECO:0000313" key="2">
    <source>
        <dbReference type="EnsemblMetazoa" id="GAUT035278-PA"/>
    </source>
</evidence>
<keyword evidence="3" id="KW-1185">Reference proteome</keyword>
<organism evidence="2 3">
    <name type="scientific">Glossina austeni</name>
    <name type="common">Savannah tsetse fly</name>
    <dbReference type="NCBI Taxonomy" id="7395"/>
    <lineage>
        <taxon>Eukaryota</taxon>
        <taxon>Metazoa</taxon>
        <taxon>Ecdysozoa</taxon>
        <taxon>Arthropoda</taxon>
        <taxon>Hexapoda</taxon>
        <taxon>Insecta</taxon>
        <taxon>Pterygota</taxon>
        <taxon>Neoptera</taxon>
        <taxon>Endopterygota</taxon>
        <taxon>Diptera</taxon>
        <taxon>Brachycera</taxon>
        <taxon>Muscomorpha</taxon>
        <taxon>Hippoboscoidea</taxon>
        <taxon>Glossinidae</taxon>
        <taxon>Glossina</taxon>
    </lineage>
</organism>
<dbReference type="Proteomes" id="UP000078200">
    <property type="component" value="Unassembled WGS sequence"/>
</dbReference>
<sequence length="213" mass="22829">MFVKTNRHMPPCFSGTSLLHLVSTKPVGVSFCIEIFDRVSVVEGLRIIPAFACAAGSTLANFFLAALLVEGSSSSIVVDSCFDFSDLISAYFVGAVTSSLVLEGSFETRSKFKTASTGTSAVLFSVSTYECVSSIKSAERRIVSFSTCSSNFLTLYSTGISGIVFSVSKVCTMDSLGEDDCSRILDRAELLRKDLRELSTTVSSSSSSKEEKI</sequence>
<feature type="transmembrane region" description="Helical" evidence="1">
    <location>
        <begin position="47"/>
        <end position="68"/>
    </location>
</feature>
<reference evidence="2" key="1">
    <citation type="submission" date="2020-05" db="UniProtKB">
        <authorList>
            <consortium name="EnsemblMetazoa"/>
        </authorList>
    </citation>
    <scope>IDENTIFICATION</scope>
    <source>
        <strain evidence="2">TTRI</strain>
    </source>
</reference>
<dbReference type="EnsemblMetazoa" id="GAUT035278-RA">
    <property type="protein sequence ID" value="GAUT035278-PA"/>
    <property type="gene ID" value="GAUT035278"/>
</dbReference>
<keyword evidence="1" id="KW-0812">Transmembrane</keyword>
<accession>A0A1A9VF51</accession>
<keyword evidence="1" id="KW-1133">Transmembrane helix</keyword>
<dbReference type="VEuPathDB" id="VectorBase:GAUT035278"/>
<name>A0A1A9VF51_GLOAU</name>
<protein>
    <submittedName>
        <fullName evidence="2">Uncharacterized protein</fullName>
    </submittedName>
</protein>
<keyword evidence="1" id="KW-0472">Membrane</keyword>